<keyword evidence="3" id="KW-0809">Transit peptide</keyword>
<feature type="region of interest" description="Disordered" evidence="4">
    <location>
        <begin position="637"/>
        <end position="695"/>
    </location>
</feature>
<gene>
    <name evidence="5" type="ORF">GPECTOR_10g919</name>
</gene>
<feature type="region of interest" description="Disordered" evidence="4">
    <location>
        <begin position="142"/>
        <end position="168"/>
    </location>
</feature>
<dbReference type="Proteomes" id="UP000075714">
    <property type="component" value="Unassembled WGS sequence"/>
</dbReference>
<dbReference type="AlphaFoldDB" id="A0A150GR55"/>
<dbReference type="STRING" id="33097.A0A150GR55"/>
<name>A0A150GR55_GONPE</name>
<feature type="compositionally biased region" description="Basic residues" evidence="4">
    <location>
        <begin position="670"/>
        <end position="684"/>
    </location>
</feature>
<dbReference type="PANTHER" id="PTHR13068:SF219">
    <property type="entry name" value="MITOCHONDRIAL TRANSCRIPTION TERMINATION FACTOR FAMILY PROTEIN"/>
    <property type="match status" value="1"/>
</dbReference>
<keyword evidence="2" id="KW-0805">Transcription regulation</keyword>
<accession>A0A150GR55</accession>
<sequence length="695" mass="73410">MAPSALRATCEDLARGLSLTQEEGLKVVLAQPALLELRPPTVRALSRRIADELRVRSRTALMILAGLPPEELSGLLGGPPGLIRERAKGLRRLLKQTFGPRRATPAAALLLAYRCPALLALPTKAVGETLAALMAIPPTKGTLAPPRGPAPGGGAGGNTAAASSSGRNVGAGAGGRSMLDAIIACPHILALPPETLRARFVALAAAARIDMPAVVSMLLLQPRLLLAEPARVRQRLEGLTFSLMVPRRAALDMVVRQPQLLLYQTETLADTWAALQGLLSVTFETVLSMVTRCEAGEDEGPSVGRALAKGEGNPNLLCMSASKLASKLAALEAAFSISHPRAVLLAAQHPALLTIAEKRFQRKHRLLSSLVHGLDTPALGRLVCREPYLLLLDGAKLAAKVKEAAAALATTEAQIGDMISRSPRFIARDPSRWQANLGAMVEGFGVTREQACAAACRYPGLLVADPEELASSVSRTMALLRTSPAWLAQLASGDPELLFKCAQGYNSRTYAHLQFLVESRLQSSQAFASPIIWDRASFLQRYPQFAEWQRRRADAATAPNGVPWRRAEQRWGGAVERGGRAAADPTGTEPVDSQDVSAPQPLAAAAASVSGLPYQSQANGDGASAFEVVEARSPAGAKTPLAGGAVDSGSESDVGSEGSGVRRADGGKQVRSRQRTGQSRRKRMVVFPSISSADE</sequence>
<evidence type="ECO:0000256" key="1">
    <source>
        <dbReference type="ARBA" id="ARBA00007692"/>
    </source>
</evidence>
<dbReference type="GO" id="GO:0003676">
    <property type="term" value="F:nucleic acid binding"/>
    <property type="evidence" value="ECO:0007669"/>
    <property type="project" value="InterPro"/>
</dbReference>
<feature type="compositionally biased region" description="Low complexity" evidence="4">
    <location>
        <begin position="158"/>
        <end position="168"/>
    </location>
</feature>
<dbReference type="EMBL" id="LSYV01000011">
    <property type="protein sequence ID" value="KXZ52287.1"/>
    <property type="molecule type" value="Genomic_DNA"/>
</dbReference>
<dbReference type="GO" id="GO:0006353">
    <property type="term" value="P:DNA-templated transcription termination"/>
    <property type="evidence" value="ECO:0007669"/>
    <property type="project" value="UniProtKB-KW"/>
</dbReference>
<evidence type="ECO:0000256" key="2">
    <source>
        <dbReference type="ARBA" id="ARBA00022472"/>
    </source>
</evidence>
<keyword evidence="6" id="KW-1185">Reference proteome</keyword>
<dbReference type="InterPro" id="IPR003690">
    <property type="entry name" value="MTERF"/>
</dbReference>
<reference evidence="6" key="1">
    <citation type="journal article" date="2016" name="Nat. Commun.">
        <title>The Gonium pectorale genome demonstrates co-option of cell cycle regulation during the evolution of multicellularity.</title>
        <authorList>
            <person name="Hanschen E.R."/>
            <person name="Marriage T.N."/>
            <person name="Ferris P.J."/>
            <person name="Hamaji T."/>
            <person name="Toyoda A."/>
            <person name="Fujiyama A."/>
            <person name="Neme R."/>
            <person name="Noguchi H."/>
            <person name="Minakuchi Y."/>
            <person name="Suzuki M."/>
            <person name="Kawai-Toyooka H."/>
            <person name="Smith D.R."/>
            <person name="Sparks H."/>
            <person name="Anderson J."/>
            <person name="Bakaric R."/>
            <person name="Luria V."/>
            <person name="Karger A."/>
            <person name="Kirschner M.W."/>
            <person name="Durand P.M."/>
            <person name="Michod R.E."/>
            <person name="Nozaki H."/>
            <person name="Olson B.J."/>
        </authorList>
    </citation>
    <scope>NUCLEOTIDE SEQUENCE [LARGE SCALE GENOMIC DNA]</scope>
    <source>
        <strain evidence="6">NIES-2863</strain>
    </source>
</reference>
<proteinExistence type="inferred from homology"/>
<evidence type="ECO:0000256" key="3">
    <source>
        <dbReference type="ARBA" id="ARBA00022946"/>
    </source>
</evidence>
<comment type="similarity">
    <text evidence="1">Belongs to the mTERF family.</text>
</comment>
<dbReference type="PANTHER" id="PTHR13068">
    <property type="entry name" value="CGI-12 PROTEIN-RELATED"/>
    <property type="match status" value="1"/>
</dbReference>
<dbReference type="InterPro" id="IPR038538">
    <property type="entry name" value="MTERF_sf"/>
</dbReference>
<feature type="region of interest" description="Disordered" evidence="4">
    <location>
        <begin position="571"/>
        <end position="602"/>
    </location>
</feature>
<comment type="caution">
    <text evidence="5">The sequence shown here is derived from an EMBL/GenBank/DDBJ whole genome shotgun (WGS) entry which is preliminary data.</text>
</comment>
<protein>
    <submittedName>
        <fullName evidence="5">Uncharacterized protein</fullName>
    </submittedName>
</protein>
<keyword evidence="2" id="KW-0804">Transcription</keyword>
<dbReference type="OrthoDB" id="542725at2759"/>
<evidence type="ECO:0000313" key="5">
    <source>
        <dbReference type="EMBL" id="KXZ52287.1"/>
    </source>
</evidence>
<evidence type="ECO:0000256" key="4">
    <source>
        <dbReference type="SAM" id="MobiDB-lite"/>
    </source>
</evidence>
<dbReference type="Gene3D" id="1.25.70.10">
    <property type="entry name" value="Transcription termination factor 3, mitochondrial"/>
    <property type="match status" value="2"/>
</dbReference>
<evidence type="ECO:0000313" key="6">
    <source>
        <dbReference type="Proteomes" id="UP000075714"/>
    </source>
</evidence>
<keyword evidence="2" id="KW-0806">Transcription termination</keyword>
<organism evidence="5 6">
    <name type="scientific">Gonium pectorale</name>
    <name type="common">Green alga</name>
    <dbReference type="NCBI Taxonomy" id="33097"/>
    <lineage>
        <taxon>Eukaryota</taxon>
        <taxon>Viridiplantae</taxon>
        <taxon>Chlorophyta</taxon>
        <taxon>core chlorophytes</taxon>
        <taxon>Chlorophyceae</taxon>
        <taxon>CS clade</taxon>
        <taxon>Chlamydomonadales</taxon>
        <taxon>Volvocaceae</taxon>
        <taxon>Gonium</taxon>
    </lineage>
</organism>
<feature type="compositionally biased region" description="Low complexity" evidence="4">
    <location>
        <begin position="642"/>
        <end position="656"/>
    </location>
</feature>